<dbReference type="InterPro" id="IPR036093">
    <property type="entry name" value="NAC_dom_sf"/>
</dbReference>
<feature type="domain" description="NAC" evidence="5">
    <location>
        <begin position="21"/>
        <end position="170"/>
    </location>
</feature>
<reference evidence="7" key="1">
    <citation type="submission" date="2013-01" db="EMBL/GenBank/DDBJ databases">
        <title>Draft Genome Sequence of a Mulberry Tree, Morus notabilis C.K. Schneid.</title>
        <authorList>
            <person name="He N."/>
            <person name="Zhao S."/>
        </authorList>
    </citation>
    <scope>NUCLEOTIDE SEQUENCE</scope>
</reference>
<gene>
    <name evidence="6" type="ORF">L484_024816</name>
</gene>
<dbReference type="Pfam" id="PF02365">
    <property type="entry name" value="NAM"/>
    <property type="match status" value="1"/>
</dbReference>
<dbReference type="EMBL" id="KE344284">
    <property type="protein sequence ID" value="EXB56278.1"/>
    <property type="molecule type" value="Genomic_DNA"/>
</dbReference>
<keyword evidence="2" id="KW-0238">DNA-binding</keyword>
<dbReference type="InterPro" id="IPR003441">
    <property type="entry name" value="NAC-dom"/>
</dbReference>
<evidence type="ECO:0000313" key="6">
    <source>
        <dbReference type="EMBL" id="EXB56278.1"/>
    </source>
</evidence>
<evidence type="ECO:0000259" key="5">
    <source>
        <dbReference type="PROSITE" id="PS51005"/>
    </source>
</evidence>
<keyword evidence="4" id="KW-0539">Nucleus</keyword>
<keyword evidence="7" id="KW-1185">Reference proteome</keyword>
<sequence>MLAIEEVLRELSGEDVNEQGLPPGFRFHPTDEELITFYLASKVYNGSFCGVDIAEVDLNRCEPWELPDAAKMGEREWYFFSLRDRKYPTGLRTNRATGAGYWKATGKDREVYSASSGALLGMKKTLVFYKGRAPRGEKTKWVMHEYRLDGDFSSRHTCKEEWVICRIYHKTGDKKNPLFQGRQSSSSSYLLEALPALMETTPPTSITNCTATNNNTNTNSSSTNNNNSTNISANISSVLMLECQTQNPMQGLLQNHPLFLNHVNVHQQENHDQLIKSLNIAMNNNPVPVHHHLSQLNFPINHHELIQPNSFSVSPTTTTITTSSASNKYANNNNINPSAAAAAAASPSAFQSMLFKSLLSNQDCTSKQQHETTVPKQCKTEADFSHFQPISPLPLSNPFHYHQHQDHYKNPYPQPQPQPLLFDDQNMHDDDNDNHDYGVLGFSSALHDMSTSLAFNRAGFQSMLDPSLTKLPAGGESWPLDA</sequence>
<evidence type="ECO:0000256" key="4">
    <source>
        <dbReference type="ARBA" id="ARBA00023242"/>
    </source>
</evidence>
<dbReference type="PROSITE" id="PS51005">
    <property type="entry name" value="NAC"/>
    <property type="match status" value="1"/>
</dbReference>
<dbReference type="Gene3D" id="2.170.150.80">
    <property type="entry name" value="NAC domain"/>
    <property type="match status" value="1"/>
</dbReference>
<dbReference type="AlphaFoldDB" id="W9QWF7"/>
<proteinExistence type="predicted"/>
<protein>
    <submittedName>
        <fullName evidence="6">Protein CUP-SHAPED COTYLEDON 3</fullName>
    </submittedName>
</protein>
<dbReference type="PANTHER" id="PTHR31744:SF86">
    <property type="entry name" value="PROTEIN CUP-SHAPED COTYLEDON 3"/>
    <property type="match status" value="1"/>
</dbReference>
<keyword evidence="1" id="KW-0805">Transcription regulation</keyword>
<evidence type="ECO:0000256" key="1">
    <source>
        <dbReference type="ARBA" id="ARBA00023015"/>
    </source>
</evidence>
<organism evidence="6 7">
    <name type="scientific">Morus notabilis</name>
    <dbReference type="NCBI Taxonomy" id="981085"/>
    <lineage>
        <taxon>Eukaryota</taxon>
        <taxon>Viridiplantae</taxon>
        <taxon>Streptophyta</taxon>
        <taxon>Embryophyta</taxon>
        <taxon>Tracheophyta</taxon>
        <taxon>Spermatophyta</taxon>
        <taxon>Magnoliopsida</taxon>
        <taxon>eudicotyledons</taxon>
        <taxon>Gunneridae</taxon>
        <taxon>Pentapetalae</taxon>
        <taxon>rosids</taxon>
        <taxon>fabids</taxon>
        <taxon>Rosales</taxon>
        <taxon>Moraceae</taxon>
        <taxon>Moreae</taxon>
        <taxon>Morus</taxon>
    </lineage>
</organism>
<evidence type="ECO:0000256" key="3">
    <source>
        <dbReference type="ARBA" id="ARBA00023163"/>
    </source>
</evidence>
<dbReference type="SUPFAM" id="SSF101941">
    <property type="entry name" value="NAC domain"/>
    <property type="match status" value="1"/>
</dbReference>
<dbReference type="Proteomes" id="UP000030645">
    <property type="component" value="Unassembled WGS sequence"/>
</dbReference>
<dbReference type="GO" id="GO:0000976">
    <property type="term" value="F:transcription cis-regulatory region binding"/>
    <property type="evidence" value="ECO:0007669"/>
    <property type="project" value="UniProtKB-ARBA"/>
</dbReference>
<accession>W9QWF7</accession>
<dbReference type="PANTHER" id="PTHR31744">
    <property type="entry name" value="PROTEIN CUP-SHAPED COTYLEDON 2-RELATED"/>
    <property type="match status" value="1"/>
</dbReference>
<dbReference type="FunFam" id="2.170.150.80:FF:000006">
    <property type="entry name" value="NAC domain-containing protein 100-like"/>
    <property type="match status" value="1"/>
</dbReference>
<dbReference type="STRING" id="981085.W9QWF7"/>
<evidence type="ECO:0000256" key="2">
    <source>
        <dbReference type="ARBA" id="ARBA00023125"/>
    </source>
</evidence>
<evidence type="ECO:0000313" key="7">
    <source>
        <dbReference type="Proteomes" id="UP000030645"/>
    </source>
</evidence>
<name>W9QWF7_9ROSA</name>
<dbReference type="eggNOG" id="ENOG502QQ8S">
    <property type="taxonomic scope" value="Eukaryota"/>
</dbReference>
<keyword evidence="3" id="KW-0804">Transcription</keyword>
<dbReference type="GO" id="GO:0006355">
    <property type="term" value="P:regulation of DNA-templated transcription"/>
    <property type="evidence" value="ECO:0007669"/>
    <property type="project" value="InterPro"/>
</dbReference>